<reference evidence="1" key="1">
    <citation type="submission" date="2021-03" db="EMBL/GenBank/DDBJ databases">
        <authorList>
            <consortium name="DOE Joint Genome Institute"/>
            <person name="Ahrendt S."/>
            <person name="Looney B.P."/>
            <person name="Miyauchi S."/>
            <person name="Morin E."/>
            <person name="Drula E."/>
            <person name="Courty P.E."/>
            <person name="Chicoki N."/>
            <person name="Fauchery L."/>
            <person name="Kohler A."/>
            <person name="Kuo A."/>
            <person name="Labutti K."/>
            <person name="Pangilinan J."/>
            <person name="Lipzen A."/>
            <person name="Riley R."/>
            <person name="Andreopoulos W."/>
            <person name="He G."/>
            <person name="Johnson J."/>
            <person name="Barry K.W."/>
            <person name="Grigoriev I.V."/>
            <person name="Nagy L."/>
            <person name="Hibbett D."/>
            <person name="Henrissat B."/>
            <person name="Matheny P.B."/>
            <person name="Labbe J."/>
            <person name="Martin F."/>
        </authorList>
    </citation>
    <scope>NUCLEOTIDE SEQUENCE</scope>
    <source>
        <strain evidence="1">HHB10654</strain>
    </source>
</reference>
<proteinExistence type="predicted"/>
<comment type="caution">
    <text evidence="1">The sequence shown here is derived from an EMBL/GenBank/DDBJ whole genome shotgun (WGS) entry which is preliminary data.</text>
</comment>
<dbReference type="Proteomes" id="UP000814140">
    <property type="component" value="Unassembled WGS sequence"/>
</dbReference>
<protein>
    <submittedName>
        <fullName evidence="1">Uncharacterized protein</fullName>
    </submittedName>
</protein>
<evidence type="ECO:0000313" key="2">
    <source>
        <dbReference type="Proteomes" id="UP000814140"/>
    </source>
</evidence>
<accession>A0ACB8SKA4</accession>
<name>A0ACB8SKA4_9AGAM</name>
<organism evidence="1 2">
    <name type="scientific">Artomyces pyxidatus</name>
    <dbReference type="NCBI Taxonomy" id="48021"/>
    <lineage>
        <taxon>Eukaryota</taxon>
        <taxon>Fungi</taxon>
        <taxon>Dikarya</taxon>
        <taxon>Basidiomycota</taxon>
        <taxon>Agaricomycotina</taxon>
        <taxon>Agaricomycetes</taxon>
        <taxon>Russulales</taxon>
        <taxon>Auriscalpiaceae</taxon>
        <taxon>Artomyces</taxon>
    </lineage>
</organism>
<keyword evidence="2" id="KW-1185">Reference proteome</keyword>
<sequence>MRSRPLPHAPRSIGRVPRLYSLAILCPLQSHHITPRPSWLAIWNVLASPIRASAAIRRSTRSFPARAVRASPRLPRPVMLDARGPSTPSLRARPPTAHRGASVTQQARHLNAFVSSEMPCRFSCDAMLILCDQCPHEKRQETPSRVCHPPRTFSSGDAVRFCVPGVSFGSEQEDLALRWAQSSNHRSNQRRMFTPMYSPWLPTSLFSAGLLCCSLASAKNEKKMIFLFSVVDTMRLICTILRSMEWRR</sequence>
<evidence type="ECO:0000313" key="1">
    <source>
        <dbReference type="EMBL" id="KAI0056288.1"/>
    </source>
</evidence>
<gene>
    <name evidence="1" type="ORF">BV25DRAFT_1637217</name>
</gene>
<dbReference type="EMBL" id="MU277267">
    <property type="protein sequence ID" value="KAI0056288.1"/>
    <property type="molecule type" value="Genomic_DNA"/>
</dbReference>
<reference evidence="1" key="2">
    <citation type="journal article" date="2022" name="New Phytol.">
        <title>Evolutionary transition to the ectomycorrhizal habit in the genomes of a hyperdiverse lineage of mushroom-forming fungi.</title>
        <authorList>
            <person name="Looney B."/>
            <person name="Miyauchi S."/>
            <person name="Morin E."/>
            <person name="Drula E."/>
            <person name="Courty P.E."/>
            <person name="Kohler A."/>
            <person name="Kuo A."/>
            <person name="LaButti K."/>
            <person name="Pangilinan J."/>
            <person name="Lipzen A."/>
            <person name="Riley R."/>
            <person name="Andreopoulos W."/>
            <person name="He G."/>
            <person name="Johnson J."/>
            <person name="Nolan M."/>
            <person name="Tritt A."/>
            <person name="Barry K.W."/>
            <person name="Grigoriev I.V."/>
            <person name="Nagy L.G."/>
            <person name="Hibbett D."/>
            <person name="Henrissat B."/>
            <person name="Matheny P.B."/>
            <person name="Labbe J."/>
            <person name="Martin F.M."/>
        </authorList>
    </citation>
    <scope>NUCLEOTIDE SEQUENCE</scope>
    <source>
        <strain evidence="1">HHB10654</strain>
    </source>
</reference>